<gene>
    <name evidence="13" type="ORF">DH2020_024475</name>
</gene>
<dbReference type="Gene3D" id="3.40.50.2300">
    <property type="match status" value="2"/>
</dbReference>
<protein>
    <recommendedName>
        <fullName evidence="12">Ionotropic glutamate receptor C-terminal domain-containing protein</fullName>
    </recommendedName>
</protein>
<comment type="caution">
    <text evidence="13">The sequence shown here is derived from an EMBL/GenBank/DDBJ whole genome shotgun (WGS) entry which is preliminary data.</text>
</comment>
<dbReference type="SUPFAM" id="SSF53822">
    <property type="entry name" value="Periplasmic binding protein-like I"/>
    <property type="match status" value="1"/>
</dbReference>
<evidence type="ECO:0000256" key="1">
    <source>
        <dbReference type="ARBA" id="ARBA00004141"/>
    </source>
</evidence>
<dbReference type="PANTHER" id="PTHR34836">
    <property type="entry name" value="OS06G0188250 PROTEIN"/>
    <property type="match status" value="1"/>
</dbReference>
<dbReference type="EMBL" id="JABTTQ020000076">
    <property type="protein sequence ID" value="KAK6141786.1"/>
    <property type="molecule type" value="Genomic_DNA"/>
</dbReference>
<keyword evidence="14" id="KW-1185">Reference proteome</keyword>
<evidence type="ECO:0000256" key="2">
    <source>
        <dbReference type="ARBA" id="ARBA00022448"/>
    </source>
</evidence>
<keyword evidence="10" id="KW-0407">Ion channel</keyword>
<dbReference type="SUPFAM" id="SSF53850">
    <property type="entry name" value="Periplasmic binding protein-like II"/>
    <property type="match status" value="1"/>
</dbReference>
<keyword evidence="4 11" id="KW-1133">Transmembrane helix</keyword>
<evidence type="ECO:0000256" key="9">
    <source>
        <dbReference type="ARBA" id="ARBA00023286"/>
    </source>
</evidence>
<evidence type="ECO:0000256" key="11">
    <source>
        <dbReference type="SAM" id="Phobius"/>
    </source>
</evidence>
<dbReference type="InterPro" id="IPR001828">
    <property type="entry name" value="ANF_lig-bd_rcpt"/>
</dbReference>
<evidence type="ECO:0000256" key="4">
    <source>
        <dbReference type="ARBA" id="ARBA00022989"/>
    </source>
</evidence>
<keyword evidence="5" id="KW-0406">Ion transport</keyword>
<dbReference type="Pfam" id="PF01094">
    <property type="entry name" value="ANF_receptor"/>
    <property type="match status" value="1"/>
</dbReference>
<evidence type="ECO:0000313" key="14">
    <source>
        <dbReference type="Proteomes" id="UP001318860"/>
    </source>
</evidence>
<keyword evidence="3 11" id="KW-0812">Transmembrane</keyword>
<keyword evidence="8" id="KW-0325">Glycoprotein</keyword>
<dbReference type="Gene3D" id="3.40.190.10">
    <property type="entry name" value="Periplasmic binding protein-like II"/>
    <property type="match status" value="1"/>
</dbReference>
<name>A0ABR0W2A3_REHGL</name>
<dbReference type="Proteomes" id="UP001318860">
    <property type="component" value="Unassembled WGS sequence"/>
</dbReference>
<evidence type="ECO:0000256" key="7">
    <source>
        <dbReference type="ARBA" id="ARBA00023170"/>
    </source>
</evidence>
<dbReference type="InterPro" id="IPR015683">
    <property type="entry name" value="Ionotropic_Glu_rcpt"/>
</dbReference>
<dbReference type="Pfam" id="PF00060">
    <property type="entry name" value="Lig_chan"/>
    <property type="match status" value="1"/>
</dbReference>
<keyword evidence="6 11" id="KW-0472">Membrane</keyword>
<comment type="subcellular location">
    <subcellularLocation>
        <location evidence="1">Membrane</location>
        <topology evidence="1">Multi-pass membrane protein</topology>
    </subcellularLocation>
</comment>
<evidence type="ECO:0000256" key="3">
    <source>
        <dbReference type="ARBA" id="ARBA00022692"/>
    </source>
</evidence>
<organism evidence="13 14">
    <name type="scientific">Rehmannia glutinosa</name>
    <name type="common">Chinese foxglove</name>
    <dbReference type="NCBI Taxonomy" id="99300"/>
    <lineage>
        <taxon>Eukaryota</taxon>
        <taxon>Viridiplantae</taxon>
        <taxon>Streptophyta</taxon>
        <taxon>Embryophyta</taxon>
        <taxon>Tracheophyta</taxon>
        <taxon>Spermatophyta</taxon>
        <taxon>Magnoliopsida</taxon>
        <taxon>eudicotyledons</taxon>
        <taxon>Gunneridae</taxon>
        <taxon>Pentapetalae</taxon>
        <taxon>asterids</taxon>
        <taxon>lamiids</taxon>
        <taxon>Lamiales</taxon>
        <taxon>Orobanchaceae</taxon>
        <taxon>Rehmannieae</taxon>
        <taxon>Rehmannia</taxon>
    </lineage>
</organism>
<evidence type="ECO:0000256" key="5">
    <source>
        <dbReference type="ARBA" id="ARBA00023065"/>
    </source>
</evidence>
<feature type="transmembrane region" description="Helical" evidence="11">
    <location>
        <begin position="526"/>
        <end position="544"/>
    </location>
</feature>
<dbReference type="InterPro" id="IPR028082">
    <property type="entry name" value="Peripla_BP_I"/>
</dbReference>
<evidence type="ECO:0000256" key="10">
    <source>
        <dbReference type="ARBA" id="ARBA00023303"/>
    </source>
</evidence>
<feature type="domain" description="Ionotropic glutamate receptor C-terminal" evidence="12">
    <location>
        <begin position="418"/>
        <end position="659"/>
    </location>
</feature>
<evidence type="ECO:0000256" key="8">
    <source>
        <dbReference type="ARBA" id="ARBA00023180"/>
    </source>
</evidence>
<dbReference type="SMART" id="SM00079">
    <property type="entry name" value="PBPe"/>
    <property type="match status" value="1"/>
</dbReference>
<evidence type="ECO:0000313" key="13">
    <source>
        <dbReference type="EMBL" id="KAK6141786.1"/>
    </source>
</evidence>
<dbReference type="InterPro" id="IPR001320">
    <property type="entry name" value="Iontro_rcpt_C"/>
</dbReference>
<accession>A0ABR0W2A3</accession>
<keyword evidence="9" id="KW-1071">Ligand-gated ion channel</keyword>
<sequence>MPERHCCIDLDIFLVGSVRFSDYSMERPAGSQFLKFIQCSTSKGFAADHGDKIIANIGVIVDMGSWEGKLLFIAALVRHLVGLCIPIAEVLALDLLENVELHAIIIPKISNEELFLARLGDKVNVPLLSFSSISSSSEHPYFIQVGDDENNQFHGIAAFLETFRWRSFVFLYEDTVDARQAQTYIHDILKENHLDVAYQSAISLQATDDQIINEFQTLVMMEASIIMVHLSPSLASRVFINARMLGMISKGYAWIVTSKTMNLLDSQNASVYEELNVFGVWAYDASWVLAEAIERAGIKPSQKWAARVGSKQLDLARLRVSDSGSAILSNITSSNFAGLVGKFQRTNRKLVFETYEILNLIGKEERRVGFWTSAHGLMKEINPAINSSSKILETIIWPGLFSTTPESWLVHMSGKSFRIGIPANARFSELLSLGHDWRHNITTFSGFCIDVFHAAVDRLPYKIAIEYIPFYKHYGTYNDLLYQVHLQNYNADAGDITIMSNMSTYVDFTVPYTESGEKLQSNVSRFVMGVWLFVVLILTSSYIAKLSSLLTIEQFKLTKTDYIGYPGNSFVRGISVSNLNFKDNRLIHFQTLEDYDEDLRKRSKRGGIGAITDELPYLKLFLARLSQKVHHWSVISQEQFVNLEKKRVGQRETDIQFEALVLMIEAKFGRVLVMLVK</sequence>
<dbReference type="PANTHER" id="PTHR34836:SF6">
    <property type="entry name" value="PERIPLASMIC BINDING PROTEIN-LIKE I"/>
    <property type="match status" value="1"/>
</dbReference>
<reference evidence="13 14" key="1">
    <citation type="journal article" date="2021" name="Comput. Struct. Biotechnol. J.">
        <title>De novo genome assembly of the potent medicinal plant Rehmannia glutinosa using nanopore technology.</title>
        <authorList>
            <person name="Ma L."/>
            <person name="Dong C."/>
            <person name="Song C."/>
            <person name="Wang X."/>
            <person name="Zheng X."/>
            <person name="Niu Y."/>
            <person name="Chen S."/>
            <person name="Feng W."/>
        </authorList>
    </citation>
    <scope>NUCLEOTIDE SEQUENCE [LARGE SCALE GENOMIC DNA]</scope>
    <source>
        <strain evidence="13">DH-2019</strain>
    </source>
</reference>
<keyword evidence="2" id="KW-0813">Transport</keyword>
<proteinExistence type="predicted"/>
<evidence type="ECO:0000256" key="6">
    <source>
        <dbReference type="ARBA" id="ARBA00023136"/>
    </source>
</evidence>
<keyword evidence="7" id="KW-0675">Receptor</keyword>
<evidence type="ECO:0000259" key="12">
    <source>
        <dbReference type="SMART" id="SM00079"/>
    </source>
</evidence>